<sequence length="378" mass="41377">MPTKKISSSYDDGMPASFHRRYFAAEYGLDNSQGLSLQQQTSTASYLSLRQTPSSYDAPQPEENNGTAGTEQTGGAEQGGESGYFDSNAFMDFELQTSLILSGMIPNAMHSTVNDHRPSNMAAHKSLQHFFTPAVGQATQKAAGHPEVKPDYAAAYNGIFPDEASCDAYWSSTQGVDYTPLSIEDDDVDEVSDGQKDHFIQAIFNTITDAPGPAPSGATHVEQENYKARQQTALSQCKTKLGADDYKRTYAGCAKLYYRAVRLHQEGIPTQLLKKKAATTTTGYSVDLNSKFTQRMANIIDAVSGNKRVVCDVLKAERLDHLVRSPKAFVDRKLHNCKCNGQKGRDLQEIKVNRTRGQAIVQAPWHVFASRVAGLTTG</sequence>
<dbReference type="AlphaFoldDB" id="A0A4U0VUP6"/>
<reference evidence="2 3" key="1">
    <citation type="submission" date="2017-03" db="EMBL/GenBank/DDBJ databases">
        <title>Genomes of endolithic fungi from Antarctica.</title>
        <authorList>
            <person name="Coleine C."/>
            <person name="Masonjones S."/>
            <person name="Stajich J.E."/>
        </authorList>
    </citation>
    <scope>NUCLEOTIDE SEQUENCE [LARGE SCALE GENOMIC DNA]</scope>
    <source>
        <strain evidence="2 3">CCFEE 5184</strain>
    </source>
</reference>
<keyword evidence="3" id="KW-1185">Reference proteome</keyword>
<proteinExistence type="predicted"/>
<feature type="compositionally biased region" description="Low complexity" evidence="1">
    <location>
        <begin position="62"/>
        <end position="75"/>
    </location>
</feature>
<name>A0A4U0VUP6_9PEZI</name>
<protein>
    <submittedName>
        <fullName evidence="2">Uncharacterized protein</fullName>
    </submittedName>
</protein>
<evidence type="ECO:0000313" key="3">
    <source>
        <dbReference type="Proteomes" id="UP000309340"/>
    </source>
</evidence>
<accession>A0A4U0VUP6</accession>
<gene>
    <name evidence="2" type="ORF">B0A55_13673</name>
</gene>
<evidence type="ECO:0000256" key="1">
    <source>
        <dbReference type="SAM" id="MobiDB-lite"/>
    </source>
</evidence>
<dbReference type="EMBL" id="NAJQ01001761">
    <property type="protein sequence ID" value="TKA53370.1"/>
    <property type="molecule type" value="Genomic_DNA"/>
</dbReference>
<organism evidence="2 3">
    <name type="scientific">Friedmanniomyces simplex</name>
    <dbReference type="NCBI Taxonomy" id="329884"/>
    <lineage>
        <taxon>Eukaryota</taxon>
        <taxon>Fungi</taxon>
        <taxon>Dikarya</taxon>
        <taxon>Ascomycota</taxon>
        <taxon>Pezizomycotina</taxon>
        <taxon>Dothideomycetes</taxon>
        <taxon>Dothideomycetidae</taxon>
        <taxon>Mycosphaerellales</taxon>
        <taxon>Teratosphaeriaceae</taxon>
        <taxon>Friedmanniomyces</taxon>
    </lineage>
</organism>
<dbReference type="Proteomes" id="UP000309340">
    <property type="component" value="Unassembled WGS sequence"/>
</dbReference>
<comment type="caution">
    <text evidence="2">The sequence shown here is derived from an EMBL/GenBank/DDBJ whole genome shotgun (WGS) entry which is preliminary data.</text>
</comment>
<evidence type="ECO:0000313" key="2">
    <source>
        <dbReference type="EMBL" id="TKA53370.1"/>
    </source>
</evidence>
<feature type="region of interest" description="Disordered" evidence="1">
    <location>
        <begin position="46"/>
        <end position="83"/>
    </location>
</feature>